<feature type="chain" id="PRO_5043094535" description="Carboxylic ester hydrolase" evidence="3">
    <location>
        <begin position="22"/>
        <end position="546"/>
    </location>
</feature>
<dbReference type="PANTHER" id="PTHR43918:SF4">
    <property type="entry name" value="CARBOXYLIC ESTER HYDROLASE"/>
    <property type="match status" value="1"/>
</dbReference>
<feature type="signal peptide" evidence="3">
    <location>
        <begin position="1"/>
        <end position="21"/>
    </location>
</feature>
<accession>A0AAV5A4R6</accession>
<evidence type="ECO:0000259" key="4">
    <source>
        <dbReference type="Pfam" id="PF00135"/>
    </source>
</evidence>
<keyword evidence="2 3" id="KW-0378">Hydrolase</keyword>
<keyword evidence="3" id="KW-0732">Signal</keyword>
<dbReference type="PANTHER" id="PTHR43918">
    <property type="entry name" value="ACETYLCHOLINESTERASE"/>
    <property type="match status" value="1"/>
</dbReference>
<evidence type="ECO:0000256" key="2">
    <source>
        <dbReference type="ARBA" id="ARBA00022801"/>
    </source>
</evidence>
<evidence type="ECO:0000313" key="6">
    <source>
        <dbReference type="Proteomes" id="UP001050691"/>
    </source>
</evidence>
<reference evidence="5" key="1">
    <citation type="submission" date="2021-10" db="EMBL/GenBank/DDBJ databases">
        <title>De novo Genome Assembly of Clathrus columnatus (Basidiomycota, Fungi) Using Illumina and Nanopore Sequence Data.</title>
        <authorList>
            <person name="Ogiso-Tanaka E."/>
            <person name="Itagaki H."/>
            <person name="Hosoya T."/>
            <person name="Hosaka K."/>
        </authorList>
    </citation>
    <scope>NUCLEOTIDE SEQUENCE</scope>
    <source>
        <strain evidence="5">MO-923</strain>
    </source>
</reference>
<organism evidence="5 6">
    <name type="scientific">Clathrus columnatus</name>
    <dbReference type="NCBI Taxonomy" id="1419009"/>
    <lineage>
        <taxon>Eukaryota</taxon>
        <taxon>Fungi</taxon>
        <taxon>Dikarya</taxon>
        <taxon>Basidiomycota</taxon>
        <taxon>Agaricomycotina</taxon>
        <taxon>Agaricomycetes</taxon>
        <taxon>Phallomycetidae</taxon>
        <taxon>Phallales</taxon>
        <taxon>Clathraceae</taxon>
        <taxon>Clathrus</taxon>
    </lineage>
</organism>
<dbReference type="EC" id="3.1.1.-" evidence="3"/>
<sequence length="546" mass="59481">MIGLRALVTLTLALSIGIASAAAASAISPTGPNGPIVDLGYSIYEGTTLANGQNQWLGIRYGAPPLGNNRFRKAQPPDRTSGLQSAKSFRDVCHGQGGMKEEDPNTYGEDCLFMNIWGPSNFTNQSKIPIFFWLSGGAYIRKANPNYNGTGLVASTGNNMIFISINYRVGPFGFLASEQVRANGNLNAGLYDQRTALEWVQDHITKFGGDPNRVVIVGESAGAGSIAMHLITKTSDRESLFAGLFGVSPFFPTQFFPSDLEWQFDHYSSLAGCGNATDKLTCLRQQDGSILQAANQRMSYPSRPEPALTTWTPTIDGDLVPDIPFKLFLEGKFRSVPSVWGVDTDEGTLFAANASTPSEVETFLQNNYPELSDNDTARILTKYQGIPRRLGFAPFFPAAAEAYADLTFTCPGLAISSVMTQAGTPTWNYRYNVPTQQGIDAGTGVYHMAELPLLFGLGNSPLPDPGSRTYPMIPILQGYYTNFVRFLNPNIGNPVPINWPQWTIQSPAISPRRLLFQVNNMTTEALPFTGTQSARCAVWLPGKMQQ</sequence>
<dbReference type="InterPro" id="IPR050654">
    <property type="entry name" value="AChE-related_enzymes"/>
</dbReference>
<gene>
    <name evidence="5" type="ORF">Clacol_001852</name>
</gene>
<comment type="similarity">
    <text evidence="1 3">Belongs to the type-B carboxylesterase/lipase family.</text>
</comment>
<dbReference type="EMBL" id="BPWL01000002">
    <property type="protein sequence ID" value="GJJ07648.1"/>
    <property type="molecule type" value="Genomic_DNA"/>
</dbReference>
<protein>
    <recommendedName>
        <fullName evidence="3">Carboxylic ester hydrolase</fullName>
        <ecNumber evidence="3">3.1.1.-</ecNumber>
    </recommendedName>
</protein>
<dbReference type="InterPro" id="IPR019826">
    <property type="entry name" value="Carboxylesterase_B_AS"/>
</dbReference>
<name>A0AAV5A4R6_9AGAM</name>
<dbReference type="Gene3D" id="3.40.50.1820">
    <property type="entry name" value="alpha/beta hydrolase"/>
    <property type="match status" value="1"/>
</dbReference>
<dbReference type="InterPro" id="IPR002018">
    <property type="entry name" value="CarbesteraseB"/>
</dbReference>
<proteinExistence type="inferred from homology"/>
<dbReference type="SUPFAM" id="SSF53474">
    <property type="entry name" value="alpha/beta-Hydrolases"/>
    <property type="match status" value="1"/>
</dbReference>
<comment type="caution">
    <text evidence="5">The sequence shown here is derived from an EMBL/GenBank/DDBJ whole genome shotgun (WGS) entry which is preliminary data.</text>
</comment>
<dbReference type="InterPro" id="IPR029058">
    <property type="entry name" value="AB_hydrolase_fold"/>
</dbReference>
<feature type="domain" description="Carboxylesterase type B" evidence="4">
    <location>
        <begin position="51"/>
        <end position="505"/>
    </location>
</feature>
<dbReference type="GO" id="GO:0052689">
    <property type="term" value="F:carboxylic ester hydrolase activity"/>
    <property type="evidence" value="ECO:0007669"/>
    <property type="project" value="TreeGrafter"/>
</dbReference>
<dbReference type="PROSITE" id="PS00122">
    <property type="entry name" value="CARBOXYLESTERASE_B_1"/>
    <property type="match status" value="1"/>
</dbReference>
<evidence type="ECO:0000256" key="1">
    <source>
        <dbReference type="ARBA" id="ARBA00005964"/>
    </source>
</evidence>
<evidence type="ECO:0000313" key="5">
    <source>
        <dbReference type="EMBL" id="GJJ07648.1"/>
    </source>
</evidence>
<dbReference type="Proteomes" id="UP001050691">
    <property type="component" value="Unassembled WGS sequence"/>
</dbReference>
<dbReference type="AlphaFoldDB" id="A0AAV5A4R6"/>
<dbReference type="Pfam" id="PF00135">
    <property type="entry name" value="COesterase"/>
    <property type="match status" value="1"/>
</dbReference>
<evidence type="ECO:0000256" key="3">
    <source>
        <dbReference type="RuleBase" id="RU361235"/>
    </source>
</evidence>
<keyword evidence="6" id="KW-1185">Reference proteome</keyword>